<comment type="domain">
    <text evidence="6">The N-terminal region contains the highly conserved SGGXDS motif, predicted to be a P-loop motif involved in ATP binding.</text>
</comment>
<evidence type="ECO:0000256" key="5">
    <source>
        <dbReference type="ARBA" id="ARBA00048539"/>
    </source>
</evidence>
<dbReference type="EMBL" id="RPFZ01000001">
    <property type="protein sequence ID" value="RPF71927.1"/>
    <property type="molecule type" value="Genomic_DNA"/>
</dbReference>
<dbReference type="InterPro" id="IPR011063">
    <property type="entry name" value="TilS/TtcA_N"/>
</dbReference>
<keyword evidence="9" id="KW-1185">Reference proteome</keyword>
<dbReference type="Pfam" id="PF01171">
    <property type="entry name" value="ATP_bind_3"/>
    <property type="match status" value="1"/>
</dbReference>
<evidence type="ECO:0000256" key="1">
    <source>
        <dbReference type="ARBA" id="ARBA00022598"/>
    </source>
</evidence>
<dbReference type="PANTHER" id="PTHR43033">
    <property type="entry name" value="TRNA(ILE)-LYSIDINE SYNTHASE-RELATED"/>
    <property type="match status" value="1"/>
</dbReference>
<dbReference type="InterPro" id="IPR012094">
    <property type="entry name" value="tRNA_Ile_lys_synt"/>
</dbReference>
<dbReference type="InterPro" id="IPR014729">
    <property type="entry name" value="Rossmann-like_a/b/a_fold"/>
</dbReference>
<keyword evidence="2 6" id="KW-0819">tRNA processing</keyword>
<dbReference type="InterPro" id="IPR012795">
    <property type="entry name" value="tRNA_Ile_lys_synt_N"/>
</dbReference>
<dbReference type="SUPFAM" id="SSF52402">
    <property type="entry name" value="Adenine nucleotide alpha hydrolases-like"/>
    <property type="match status" value="1"/>
</dbReference>
<sequence length="339" mass="35897">MTILEAASTAPDPALVERFGVALDRLGAEGKRIGLAVSGGPDSMAMLLLACEAMPGMFEVATVDHGLRPESADECALVVRACAGRGVPCEVLRVDVGDGNVQAGAREARYAALSEWAIRRDLAVLATAHHADDQAETLLMRLGRGSGVAGLAGVREARSIADGAVLLIRPLLHFRREELHSVLREAGQEAASDPSNADERYDRARIRRALAAAPWLDPLAVAKSAQLLAEADEALAFVAETHWQSHSFREGEGDGGEQGEREGGALLVRLHAARLVRLRLIARALAEFGGRARGGAVAELDTAIVAGNRANLAGVVAERVERAGGAYLRFTPEPPRRRA</sequence>
<evidence type="ECO:0000259" key="7">
    <source>
        <dbReference type="Pfam" id="PF01171"/>
    </source>
</evidence>
<keyword evidence="3 6" id="KW-0547">Nucleotide-binding</keyword>
<dbReference type="CDD" id="cd01992">
    <property type="entry name" value="TilS_N"/>
    <property type="match status" value="1"/>
</dbReference>
<evidence type="ECO:0000313" key="8">
    <source>
        <dbReference type="EMBL" id="RPF71927.1"/>
    </source>
</evidence>
<feature type="binding site" evidence="6">
    <location>
        <begin position="38"/>
        <end position="43"/>
    </location>
    <ligand>
        <name>ATP</name>
        <dbReference type="ChEBI" id="CHEBI:30616"/>
    </ligand>
</feature>
<dbReference type="PANTHER" id="PTHR43033:SF5">
    <property type="entry name" value="TRNA(ILE)-LYSIDINE SYNTHETASE"/>
    <property type="match status" value="1"/>
</dbReference>
<keyword evidence="4 6" id="KW-0067">ATP-binding</keyword>
<dbReference type="GO" id="GO:0032267">
    <property type="term" value="F:tRNA(Ile)-lysidine synthase activity"/>
    <property type="evidence" value="ECO:0007669"/>
    <property type="project" value="UniProtKB-EC"/>
</dbReference>
<dbReference type="AlphaFoldDB" id="A0A3N5CTC4"/>
<comment type="function">
    <text evidence="6">Ligates lysine onto the cytidine present at position 34 of the AUA codon-specific tRNA(Ile) that contains the anticodon CAU, in an ATP-dependent manner. Cytidine is converted to lysidine, thus changing the amino acid specificity of the tRNA from methionine to isoleucine.</text>
</comment>
<feature type="domain" description="tRNA(Ile)-lysidine/2-thiocytidine synthase N-terminal" evidence="7">
    <location>
        <begin position="33"/>
        <end position="208"/>
    </location>
</feature>
<comment type="subcellular location">
    <subcellularLocation>
        <location evidence="6">Cytoplasm</location>
    </subcellularLocation>
</comment>
<dbReference type="GO" id="GO:0005524">
    <property type="term" value="F:ATP binding"/>
    <property type="evidence" value="ECO:0007669"/>
    <property type="project" value="UniProtKB-UniRule"/>
</dbReference>
<dbReference type="GO" id="GO:0006400">
    <property type="term" value="P:tRNA modification"/>
    <property type="evidence" value="ECO:0007669"/>
    <property type="project" value="UniProtKB-UniRule"/>
</dbReference>
<comment type="caution">
    <text evidence="8">The sequence shown here is derived from an EMBL/GenBank/DDBJ whole genome shotgun (WGS) entry which is preliminary data.</text>
</comment>
<gene>
    <name evidence="6 8" type="primary">tilS</name>
    <name evidence="8" type="ORF">EG799_10085</name>
</gene>
<name>A0A3N5CTC4_9SPHN</name>
<dbReference type="Gene3D" id="3.40.50.620">
    <property type="entry name" value="HUPs"/>
    <property type="match status" value="1"/>
</dbReference>
<proteinExistence type="inferred from homology"/>
<organism evidence="8 9">
    <name type="scientific">Aurantiacibacter spongiae</name>
    <dbReference type="NCBI Taxonomy" id="2488860"/>
    <lineage>
        <taxon>Bacteria</taxon>
        <taxon>Pseudomonadati</taxon>
        <taxon>Pseudomonadota</taxon>
        <taxon>Alphaproteobacteria</taxon>
        <taxon>Sphingomonadales</taxon>
        <taxon>Erythrobacteraceae</taxon>
        <taxon>Aurantiacibacter</taxon>
    </lineage>
</organism>
<evidence type="ECO:0000256" key="2">
    <source>
        <dbReference type="ARBA" id="ARBA00022694"/>
    </source>
</evidence>
<dbReference type="NCBIfam" id="TIGR02432">
    <property type="entry name" value="lysidine_TilS_N"/>
    <property type="match status" value="1"/>
</dbReference>
<accession>A0A3N5CTC4</accession>
<evidence type="ECO:0000256" key="6">
    <source>
        <dbReference type="HAMAP-Rule" id="MF_01161"/>
    </source>
</evidence>
<dbReference type="Proteomes" id="UP000275232">
    <property type="component" value="Unassembled WGS sequence"/>
</dbReference>
<evidence type="ECO:0000256" key="4">
    <source>
        <dbReference type="ARBA" id="ARBA00022840"/>
    </source>
</evidence>
<dbReference type="GO" id="GO:0005737">
    <property type="term" value="C:cytoplasm"/>
    <property type="evidence" value="ECO:0007669"/>
    <property type="project" value="UniProtKB-SubCell"/>
</dbReference>
<protein>
    <recommendedName>
        <fullName evidence="6">tRNA(Ile)-lysidine synthase</fullName>
        <ecNumber evidence="6">6.3.4.19</ecNumber>
    </recommendedName>
    <alternativeName>
        <fullName evidence="6">tRNA(Ile)-2-lysyl-cytidine synthase</fullName>
    </alternativeName>
    <alternativeName>
        <fullName evidence="6">tRNA(Ile)-lysidine synthetase</fullName>
    </alternativeName>
</protein>
<comment type="catalytic activity">
    <reaction evidence="5 6">
        <text>cytidine(34) in tRNA(Ile2) + L-lysine + ATP = lysidine(34) in tRNA(Ile2) + AMP + diphosphate + H(+)</text>
        <dbReference type="Rhea" id="RHEA:43744"/>
        <dbReference type="Rhea" id="RHEA-COMP:10625"/>
        <dbReference type="Rhea" id="RHEA-COMP:10670"/>
        <dbReference type="ChEBI" id="CHEBI:15378"/>
        <dbReference type="ChEBI" id="CHEBI:30616"/>
        <dbReference type="ChEBI" id="CHEBI:32551"/>
        <dbReference type="ChEBI" id="CHEBI:33019"/>
        <dbReference type="ChEBI" id="CHEBI:82748"/>
        <dbReference type="ChEBI" id="CHEBI:83665"/>
        <dbReference type="ChEBI" id="CHEBI:456215"/>
        <dbReference type="EC" id="6.3.4.19"/>
    </reaction>
</comment>
<dbReference type="HAMAP" id="MF_01161">
    <property type="entry name" value="tRNA_Ile_lys_synt"/>
    <property type="match status" value="1"/>
</dbReference>
<dbReference type="EC" id="6.3.4.19" evidence="6"/>
<reference evidence="8 9" key="1">
    <citation type="submission" date="2018-11" db="EMBL/GenBank/DDBJ databases">
        <title>Erythrobacter spongiae sp. nov., isolated from a marine sponge.</title>
        <authorList>
            <person name="Zhuang L."/>
            <person name="Luo L."/>
        </authorList>
    </citation>
    <scope>NUCLEOTIDE SEQUENCE [LARGE SCALE GENOMIC DNA]</scope>
    <source>
        <strain evidence="8 9">HN-E23</strain>
    </source>
</reference>
<evidence type="ECO:0000256" key="3">
    <source>
        <dbReference type="ARBA" id="ARBA00022741"/>
    </source>
</evidence>
<comment type="similarity">
    <text evidence="6">Belongs to the tRNA(Ile)-lysidine synthase family.</text>
</comment>
<keyword evidence="1 6" id="KW-0436">Ligase</keyword>
<keyword evidence="6" id="KW-0963">Cytoplasm</keyword>
<evidence type="ECO:0000313" key="9">
    <source>
        <dbReference type="Proteomes" id="UP000275232"/>
    </source>
</evidence>
<dbReference type="OrthoDB" id="9807403at2"/>